<protein>
    <submittedName>
        <fullName evidence="2">Growth/differentiation factor</fullName>
    </submittedName>
</protein>
<dbReference type="EMBL" id="WBJZ01000004">
    <property type="protein sequence ID" value="KAB1660029.1"/>
    <property type="molecule type" value="Genomic_DNA"/>
</dbReference>
<dbReference type="Proteomes" id="UP000467240">
    <property type="component" value="Unassembled WGS sequence"/>
</dbReference>
<comment type="caution">
    <text evidence="2">The sequence shown here is derived from an EMBL/GenBank/DDBJ whole genome shotgun (WGS) entry which is preliminary data.</text>
</comment>
<dbReference type="OrthoDB" id="6001663at2"/>
<evidence type="ECO:0000313" key="3">
    <source>
        <dbReference type="Proteomes" id="UP000467240"/>
    </source>
</evidence>
<sequence>MIITHALGIALASSSGSSDDGSWVPLLFLLSGPVFFFIMYTYYRNTDKRHRHETETSAEVVGMQAFDERVDHVTGSSYASKQDANHREVRGAGF</sequence>
<evidence type="ECO:0000256" key="1">
    <source>
        <dbReference type="SAM" id="Phobius"/>
    </source>
</evidence>
<keyword evidence="1" id="KW-1133">Transmembrane helix</keyword>
<proteinExistence type="predicted"/>
<keyword evidence="1" id="KW-0812">Transmembrane</keyword>
<dbReference type="RefSeq" id="WP_158039527.1">
    <property type="nucleotide sequence ID" value="NZ_JACCFV010000001.1"/>
</dbReference>
<gene>
    <name evidence="2" type="ORF">F8O01_03600</name>
</gene>
<keyword evidence="1" id="KW-0472">Membrane</keyword>
<keyword evidence="3" id="KW-1185">Reference proteome</keyword>
<accession>A0A7J5BZE7</accession>
<feature type="transmembrane region" description="Helical" evidence="1">
    <location>
        <begin position="26"/>
        <end position="43"/>
    </location>
</feature>
<name>A0A7J5BZE7_9MICO</name>
<dbReference type="AlphaFoldDB" id="A0A7J5BZE7"/>
<evidence type="ECO:0000313" key="2">
    <source>
        <dbReference type="EMBL" id="KAB1660029.1"/>
    </source>
</evidence>
<organism evidence="2 3">
    <name type="scientific">Pseudoclavibacter chungangensis</name>
    <dbReference type="NCBI Taxonomy" id="587635"/>
    <lineage>
        <taxon>Bacteria</taxon>
        <taxon>Bacillati</taxon>
        <taxon>Actinomycetota</taxon>
        <taxon>Actinomycetes</taxon>
        <taxon>Micrococcales</taxon>
        <taxon>Microbacteriaceae</taxon>
        <taxon>Pseudoclavibacter</taxon>
    </lineage>
</organism>
<reference evidence="2 3" key="1">
    <citation type="submission" date="2019-09" db="EMBL/GenBank/DDBJ databases">
        <title>Phylogeny of genus Pseudoclavibacter and closely related genus.</title>
        <authorList>
            <person name="Li Y."/>
        </authorList>
    </citation>
    <scope>NUCLEOTIDE SEQUENCE [LARGE SCALE GENOMIC DNA]</scope>
    <source>
        <strain evidence="2 3">DSM 23821</strain>
    </source>
</reference>